<dbReference type="GO" id="GO:0000155">
    <property type="term" value="F:phosphorelay sensor kinase activity"/>
    <property type="evidence" value="ECO:0007669"/>
    <property type="project" value="InterPro"/>
</dbReference>
<feature type="region of interest" description="Disordered" evidence="9">
    <location>
        <begin position="1025"/>
        <end position="1059"/>
    </location>
</feature>
<dbReference type="Gene3D" id="1.20.5.1930">
    <property type="match status" value="1"/>
</dbReference>
<evidence type="ECO:0000256" key="3">
    <source>
        <dbReference type="ARBA" id="ARBA00022679"/>
    </source>
</evidence>
<dbReference type="EMBL" id="PDEP01000001">
    <property type="protein sequence ID" value="PEN09337.1"/>
    <property type="molecule type" value="Genomic_DNA"/>
</dbReference>
<dbReference type="InterPro" id="IPR011123">
    <property type="entry name" value="Y_Y_Y"/>
</dbReference>
<dbReference type="Pfam" id="PF07495">
    <property type="entry name" value="Y_Y_Y"/>
    <property type="match status" value="1"/>
</dbReference>
<dbReference type="GO" id="GO:0046983">
    <property type="term" value="F:protein dimerization activity"/>
    <property type="evidence" value="ECO:0007669"/>
    <property type="project" value="InterPro"/>
</dbReference>
<dbReference type="PANTHER" id="PTHR24421">
    <property type="entry name" value="NITRATE/NITRITE SENSOR PROTEIN NARX-RELATED"/>
    <property type="match status" value="1"/>
</dbReference>
<dbReference type="InterPro" id="IPR036890">
    <property type="entry name" value="HATPase_C_sf"/>
</dbReference>
<feature type="domain" description="Histidine kinase/HSP90-like ATPase" evidence="10">
    <location>
        <begin position="950"/>
        <end position="1048"/>
    </location>
</feature>
<dbReference type="InterPro" id="IPR011712">
    <property type="entry name" value="Sig_transdc_His_kin_sub3_dim/P"/>
</dbReference>
<proteinExistence type="predicted"/>
<dbReference type="Pfam" id="PF07730">
    <property type="entry name" value="HisKA_3"/>
    <property type="match status" value="1"/>
</dbReference>
<evidence type="ECO:0000313" key="12">
    <source>
        <dbReference type="Proteomes" id="UP000221024"/>
    </source>
</evidence>
<dbReference type="Gene3D" id="3.30.565.10">
    <property type="entry name" value="Histidine kinase-like ATPase, C-terminal domain"/>
    <property type="match status" value="1"/>
</dbReference>
<dbReference type="InterPro" id="IPR050482">
    <property type="entry name" value="Sensor_HK_TwoCompSys"/>
</dbReference>
<reference evidence="11 12" key="1">
    <citation type="submission" date="2017-10" db="EMBL/GenBank/DDBJ databases">
        <title>Draft genome of Longimonas halophila.</title>
        <authorList>
            <person name="Goh K.M."/>
            <person name="Shamsir M.S."/>
            <person name="Lim S.W."/>
        </authorList>
    </citation>
    <scope>NUCLEOTIDE SEQUENCE [LARGE SCALE GENOMIC DNA]</scope>
    <source>
        <strain evidence="11 12">KCTC 42399</strain>
    </source>
</reference>
<keyword evidence="3" id="KW-0808">Transferase</keyword>
<keyword evidence="5" id="KW-0418">Kinase</keyword>
<dbReference type="Gene3D" id="2.130.10.10">
    <property type="entry name" value="YVTN repeat-like/Quinoprotein amine dehydrogenase"/>
    <property type="match status" value="3"/>
</dbReference>
<evidence type="ECO:0000256" key="2">
    <source>
        <dbReference type="ARBA" id="ARBA00022475"/>
    </source>
</evidence>
<dbReference type="Pfam" id="PF07494">
    <property type="entry name" value="Reg_prop"/>
    <property type="match status" value="4"/>
</dbReference>
<dbReference type="InterPro" id="IPR013783">
    <property type="entry name" value="Ig-like_fold"/>
</dbReference>
<evidence type="ECO:0000313" key="11">
    <source>
        <dbReference type="EMBL" id="PEN09337.1"/>
    </source>
</evidence>
<gene>
    <name evidence="11" type="ORF">CRI93_00995</name>
</gene>
<keyword evidence="12" id="KW-1185">Reference proteome</keyword>
<dbReference type="SMART" id="SM00387">
    <property type="entry name" value="HATPase_c"/>
    <property type="match status" value="1"/>
</dbReference>
<dbReference type="Pfam" id="PF02518">
    <property type="entry name" value="HATPase_c"/>
    <property type="match status" value="1"/>
</dbReference>
<dbReference type="PANTHER" id="PTHR24421:SF37">
    <property type="entry name" value="SENSOR HISTIDINE KINASE NARS"/>
    <property type="match status" value="1"/>
</dbReference>
<organism evidence="11 12">
    <name type="scientific">Longimonas halophila</name>
    <dbReference type="NCBI Taxonomy" id="1469170"/>
    <lineage>
        <taxon>Bacteria</taxon>
        <taxon>Pseudomonadati</taxon>
        <taxon>Rhodothermota</taxon>
        <taxon>Rhodothermia</taxon>
        <taxon>Rhodothermales</taxon>
        <taxon>Salisaetaceae</taxon>
        <taxon>Longimonas</taxon>
    </lineage>
</organism>
<evidence type="ECO:0000256" key="1">
    <source>
        <dbReference type="ARBA" id="ARBA00004651"/>
    </source>
</evidence>
<keyword evidence="8" id="KW-0472">Membrane</keyword>
<protein>
    <recommendedName>
        <fullName evidence="10">Histidine kinase/HSP90-like ATPase domain-containing protein</fullName>
    </recommendedName>
</protein>
<dbReference type="SUPFAM" id="SSF55874">
    <property type="entry name" value="ATPase domain of HSP90 chaperone/DNA topoisomerase II/histidine kinase"/>
    <property type="match status" value="1"/>
</dbReference>
<feature type="compositionally biased region" description="Polar residues" evidence="9">
    <location>
        <begin position="1026"/>
        <end position="1039"/>
    </location>
</feature>
<evidence type="ECO:0000256" key="5">
    <source>
        <dbReference type="ARBA" id="ARBA00022777"/>
    </source>
</evidence>
<dbReference type="CDD" id="cd00146">
    <property type="entry name" value="PKD"/>
    <property type="match status" value="1"/>
</dbReference>
<keyword evidence="2" id="KW-1003">Cell membrane</keyword>
<evidence type="ECO:0000259" key="10">
    <source>
        <dbReference type="SMART" id="SM00387"/>
    </source>
</evidence>
<evidence type="ECO:0000256" key="7">
    <source>
        <dbReference type="ARBA" id="ARBA00023012"/>
    </source>
</evidence>
<keyword evidence="4" id="KW-0812">Transmembrane</keyword>
<dbReference type="InterPro" id="IPR015943">
    <property type="entry name" value="WD40/YVTN_repeat-like_dom_sf"/>
</dbReference>
<name>A0A2H3NQ68_9BACT</name>
<keyword evidence="6" id="KW-1133">Transmembrane helix</keyword>
<dbReference type="Gene3D" id="2.60.40.10">
    <property type="entry name" value="Immunoglobulins"/>
    <property type="match status" value="1"/>
</dbReference>
<evidence type="ECO:0000256" key="8">
    <source>
        <dbReference type="ARBA" id="ARBA00023136"/>
    </source>
</evidence>
<dbReference type="OrthoDB" id="9778366at2"/>
<sequence>MRLSFIMTYHLFLVGLILGLLGADLAVQAQPQGQSYRFMHLGVDDGLSHRTVTALAQDSTGYLWIGTKAGLNRFDGRAMRGYHHVRGDTTALPSYHVAALLVDPEGTLWVGTNGGLSRFDRTTESFRSYRHVPNDPAGLCGPTVRRIAQDGAGGLWIGTEEHGLCHFDPAHERFTRVSVLGNTLDRKSIIMDFAPTPTGAVWVSVAVTRGPRVTCQLDRRTMSCASNPPQFSNGWHAIWSDARGQLWALQKQRGLLRLNTDAGTVVTHTPSAAQWGDGAVAMRPNGAIWAGTPRWGVVRFHAGRRTADPIRHDPGDAASLGGYDARTLFVDRQGIVWVGHERGLSYWTDAGSPFQLYRTSDGLSDERVNGIHEARDGTVWIATNGGLNRLWPAEDRFRAYNPAEQGLADADAVWQVYEDRRGTIWVGGKRDGLMRLNPETGRFSLVAGVAPGVRSISEDRSGRLWIGTSTGLFVRNPATGILRTFRHDPTRPNSLPSDRVNRVYESTDSTLWVATDEGIARMTHTRRDTVRFHRLGYDAQDPASLGAPVVWTMTETPADPGALWVGTFGGGMCRLDISTEQFDCLTAAEGLPHNVVYGLMTDTAGRLWATTDGGLARIDPHTQRIVAFGADDGLQDDAFDLMAYHQGRSGRLYVGGPRGFNSFTPEATGVDQYAPPVLIAGVRIVGKRRPGFLAPANDTLRLQPHETHLTFDLAALDYINPQAIRYRYRLQSASAPIRARPDSDAQTWRQTHATQPVATYTNLAPGAYTFEVHATNHAGVWSTKTTQLHVIVQPAWWQTVWVRWGSLLAMVGLVGGAVRWRITRLRAQQMEQLRVQRRLARERRQERHRIARDLHDGPIQDLYRVGHDLDRLADAAPDHQPRVFETRNAVNEVAQRLRSVLVALRPPHIEALGLSAALRRLARITAERAPTCCIRMESAAHKRTLGLTDEAEYALYRIAQEALTNAVQHAQATDVTLHLVCMPASVQLTVSDNGEGFRVPASLFDLAREEHFGLVGAAERAEAQGGTFQVKSTPGQGTTVRAKLPREQGAAHPKQTAAS</sequence>
<dbReference type="Proteomes" id="UP000221024">
    <property type="component" value="Unassembled WGS sequence"/>
</dbReference>
<dbReference type="SUPFAM" id="SSF63829">
    <property type="entry name" value="Calcium-dependent phosphotriesterase"/>
    <property type="match status" value="3"/>
</dbReference>
<accession>A0A2H3NQ68</accession>
<dbReference type="InterPro" id="IPR011110">
    <property type="entry name" value="Reg_prop"/>
</dbReference>
<dbReference type="CDD" id="cd16917">
    <property type="entry name" value="HATPase_UhpB-NarQ-NarX-like"/>
    <property type="match status" value="1"/>
</dbReference>
<evidence type="ECO:0000256" key="4">
    <source>
        <dbReference type="ARBA" id="ARBA00022692"/>
    </source>
</evidence>
<evidence type="ECO:0000256" key="6">
    <source>
        <dbReference type="ARBA" id="ARBA00022989"/>
    </source>
</evidence>
<comment type="subcellular location">
    <subcellularLocation>
        <location evidence="1">Cell membrane</location>
        <topology evidence="1">Multi-pass membrane protein</topology>
    </subcellularLocation>
</comment>
<dbReference type="AlphaFoldDB" id="A0A2H3NQ68"/>
<dbReference type="InterPro" id="IPR003594">
    <property type="entry name" value="HATPase_dom"/>
</dbReference>
<keyword evidence="7" id="KW-0902">Two-component regulatory system</keyword>
<evidence type="ECO:0000256" key="9">
    <source>
        <dbReference type="SAM" id="MobiDB-lite"/>
    </source>
</evidence>
<dbReference type="GO" id="GO:0005886">
    <property type="term" value="C:plasma membrane"/>
    <property type="evidence" value="ECO:0007669"/>
    <property type="project" value="UniProtKB-SubCell"/>
</dbReference>
<comment type="caution">
    <text evidence="11">The sequence shown here is derived from an EMBL/GenBank/DDBJ whole genome shotgun (WGS) entry which is preliminary data.</text>
</comment>